<reference evidence="1" key="1">
    <citation type="submission" date="2020-02" db="EMBL/GenBank/DDBJ databases">
        <authorList>
            <person name="Meier V. D."/>
        </authorList>
    </citation>
    <scope>NUCLEOTIDE SEQUENCE</scope>
    <source>
        <strain evidence="1">AVDCRST_MAG05</strain>
    </source>
</reference>
<sequence length="99" mass="11026">MPALFQLGEADDLAALVRDQRVPARHALVPGGRVRDLGRPRPHLLRRVVPEVHRPDGLVEQAADGFRVAGFVIPNNRHPFYLPDRRTGPRPAATDFLPL</sequence>
<dbReference type="EMBL" id="CADCVM010000149">
    <property type="protein sequence ID" value="CAA9482131.1"/>
    <property type="molecule type" value="Genomic_DNA"/>
</dbReference>
<protein>
    <submittedName>
        <fullName evidence="1">Uncharacterized protein</fullName>
    </submittedName>
</protein>
<proteinExistence type="predicted"/>
<name>A0A6J4S3Q8_9ACTN</name>
<dbReference type="AlphaFoldDB" id="A0A6J4S3Q8"/>
<organism evidence="1">
    <name type="scientific">uncultured Rubrobacteraceae bacterium</name>
    <dbReference type="NCBI Taxonomy" id="349277"/>
    <lineage>
        <taxon>Bacteria</taxon>
        <taxon>Bacillati</taxon>
        <taxon>Actinomycetota</taxon>
        <taxon>Rubrobacteria</taxon>
        <taxon>Rubrobacterales</taxon>
        <taxon>Rubrobacteraceae</taxon>
        <taxon>environmental samples</taxon>
    </lineage>
</organism>
<evidence type="ECO:0000313" key="1">
    <source>
        <dbReference type="EMBL" id="CAA9482131.1"/>
    </source>
</evidence>
<accession>A0A6J4S3Q8</accession>
<gene>
    <name evidence="1" type="ORF">AVDCRST_MAG05-1351</name>
</gene>